<dbReference type="OrthoDB" id="6132334at2759"/>
<dbReference type="eggNOG" id="ENOG502QW5H">
    <property type="taxonomic scope" value="Eukaryota"/>
</dbReference>
<dbReference type="Pfam" id="PF19221">
    <property type="entry name" value="MELT"/>
    <property type="match status" value="17"/>
</dbReference>
<dbReference type="KEGG" id="oaa:103169511"/>
<feature type="region of interest" description="Disordered" evidence="2">
    <location>
        <begin position="1233"/>
        <end position="1258"/>
    </location>
</feature>
<evidence type="ECO:0000256" key="1">
    <source>
        <dbReference type="SAM" id="Coils"/>
    </source>
</evidence>
<protein>
    <submittedName>
        <fullName evidence="4">Kinetochore scaffold 1</fullName>
    </submittedName>
</protein>
<dbReference type="HOGENOM" id="CLU_042928_0_0_1"/>
<dbReference type="RefSeq" id="XP_028933685.1">
    <property type="nucleotide sequence ID" value="XM_029077852.2"/>
</dbReference>
<organism evidence="4 5">
    <name type="scientific">Ornithorhynchus anatinus</name>
    <name type="common">Duckbill platypus</name>
    <dbReference type="NCBI Taxonomy" id="9258"/>
    <lineage>
        <taxon>Eukaryota</taxon>
        <taxon>Metazoa</taxon>
        <taxon>Chordata</taxon>
        <taxon>Craniata</taxon>
        <taxon>Vertebrata</taxon>
        <taxon>Euteleostomi</taxon>
        <taxon>Mammalia</taxon>
        <taxon>Monotremata</taxon>
        <taxon>Ornithorhynchidae</taxon>
        <taxon>Ornithorhynchus</taxon>
    </lineage>
</organism>
<dbReference type="GO" id="GO:0005634">
    <property type="term" value="C:nucleus"/>
    <property type="evidence" value="ECO:0000318"/>
    <property type="project" value="GO_Central"/>
</dbReference>
<evidence type="ECO:0000313" key="4">
    <source>
        <dbReference type="Ensembl" id="ENSOANP00000014709.3"/>
    </source>
</evidence>
<reference evidence="4" key="2">
    <citation type="submission" date="2025-09" db="UniProtKB">
        <authorList>
            <consortium name="Ensembl"/>
        </authorList>
    </citation>
    <scope>IDENTIFICATION</scope>
    <source>
        <strain evidence="4">Glennie</strain>
    </source>
</reference>
<dbReference type="GeneID" id="103169511"/>
<dbReference type="CTD" id="57082"/>
<feature type="region of interest" description="Disordered" evidence="2">
    <location>
        <begin position="679"/>
        <end position="724"/>
    </location>
</feature>
<dbReference type="Bgee" id="ENSOANG00000009241">
    <property type="expression patterns" value="Expressed in testis and 5 other cell types or tissues"/>
</dbReference>
<keyword evidence="5" id="KW-1185">Reference proteome</keyword>
<dbReference type="GO" id="GO:0008608">
    <property type="term" value="P:attachment of spindle microtubules to kinetochore"/>
    <property type="evidence" value="ECO:0000318"/>
    <property type="project" value="GO_Central"/>
</dbReference>
<feature type="compositionally biased region" description="Polar residues" evidence="2">
    <location>
        <begin position="1697"/>
        <end position="1715"/>
    </location>
</feature>
<dbReference type="InterPro" id="IPR040850">
    <property type="entry name" value="Knl1_RWD_C"/>
</dbReference>
<feature type="region of interest" description="Disordered" evidence="2">
    <location>
        <begin position="1196"/>
        <end position="1216"/>
    </location>
</feature>
<feature type="compositionally biased region" description="Basic and acidic residues" evidence="2">
    <location>
        <begin position="1883"/>
        <end position="1892"/>
    </location>
</feature>
<feature type="compositionally biased region" description="Polar residues" evidence="2">
    <location>
        <begin position="503"/>
        <end position="513"/>
    </location>
</feature>
<dbReference type="InParanoid" id="F7F0K9"/>
<feature type="region of interest" description="Disordered" evidence="2">
    <location>
        <begin position="64"/>
        <end position="100"/>
    </location>
</feature>
<dbReference type="CDD" id="cd22817">
    <property type="entry name" value="DRWD-N_Knl1"/>
    <property type="match status" value="1"/>
</dbReference>
<feature type="domain" description="Knl1 C-terminal RWD" evidence="3">
    <location>
        <begin position="2182"/>
        <end position="2334"/>
    </location>
</feature>
<feature type="compositionally biased region" description="Basic and acidic residues" evidence="2">
    <location>
        <begin position="1625"/>
        <end position="1634"/>
    </location>
</feature>
<dbReference type="GeneTree" id="ENSGT00410000025918"/>
<feature type="compositionally biased region" description="Polar residues" evidence="2">
    <location>
        <begin position="1673"/>
        <end position="1682"/>
    </location>
</feature>
<dbReference type="GO" id="GO:0051301">
    <property type="term" value="P:cell division"/>
    <property type="evidence" value="ECO:0007669"/>
    <property type="project" value="InterPro"/>
</dbReference>
<dbReference type="PANTHER" id="PTHR16520:SF3">
    <property type="entry name" value="KINETOCHORE SCAFFOLD 1"/>
    <property type="match status" value="1"/>
</dbReference>
<name>F7F0K9_ORNAN</name>
<feature type="coiled-coil region" evidence="1">
    <location>
        <begin position="2172"/>
        <end position="2213"/>
    </location>
</feature>
<feature type="compositionally biased region" description="Basic and acidic residues" evidence="2">
    <location>
        <begin position="1742"/>
        <end position="1754"/>
    </location>
</feature>
<dbReference type="FunCoup" id="F7F0K9">
    <property type="interactions" value="1718"/>
</dbReference>
<feature type="region of interest" description="Disordered" evidence="2">
    <location>
        <begin position="525"/>
        <end position="587"/>
    </location>
</feature>
<evidence type="ECO:0000259" key="3">
    <source>
        <dbReference type="Pfam" id="PF18210"/>
    </source>
</evidence>
<feature type="region of interest" description="Disordered" evidence="2">
    <location>
        <begin position="231"/>
        <end position="260"/>
    </location>
</feature>
<dbReference type="InterPro" id="IPR037388">
    <property type="entry name" value="Blinkin"/>
</dbReference>
<dbReference type="PANTHER" id="PTHR16520">
    <property type="entry name" value="KINETOCHORE SCAFFOLD 1"/>
    <property type="match status" value="1"/>
</dbReference>
<dbReference type="CDD" id="cd22892">
    <property type="entry name" value="DRWD-C_Knl1"/>
    <property type="match status" value="1"/>
</dbReference>
<evidence type="ECO:0000313" key="5">
    <source>
        <dbReference type="Proteomes" id="UP000002279"/>
    </source>
</evidence>
<accession>F7F0K9</accession>
<feature type="compositionally biased region" description="Low complexity" evidence="2">
    <location>
        <begin position="1593"/>
        <end position="1603"/>
    </location>
</feature>
<feature type="region of interest" description="Disordered" evidence="2">
    <location>
        <begin position="1861"/>
        <end position="1968"/>
    </location>
</feature>
<dbReference type="GO" id="GO:0034501">
    <property type="term" value="P:protein localization to kinetochore"/>
    <property type="evidence" value="ECO:0000318"/>
    <property type="project" value="GO_Central"/>
</dbReference>
<dbReference type="InterPro" id="IPR043651">
    <property type="entry name" value="KNL1_MELT_rpt"/>
</dbReference>
<evidence type="ECO:0000256" key="2">
    <source>
        <dbReference type="SAM" id="MobiDB-lite"/>
    </source>
</evidence>
<feature type="compositionally biased region" description="Polar residues" evidence="2">
    <location>
        <begin position="1644"/>
        <end position="1653"/>
    </location>
</feature>
<dbReference type="CDD" id="cd21853">
    <property type="entry name" value="KNL1_NTD"/>
    <property type="match status" value="1"/>
</dbReference>
<feature type="region of interest" description="Disordered" evidence="2">
    <location>
        <begin position="1"/>
        <end position="22"/>
    </location>
</feature>
<feature type="region of interest" description="Disordered" evidence="2">
    <location>
        <begin position="603"/>
        <end position="642"/>
    </location>
</feature>
<gene>
    <name evidence="4" type="primary">KNL1</name>
</gene>
<feature type="compositionally biased region" description="Polar residues" evidence="2">
    <location>
        <begin position="1929"/>
        <end position="1966"/>
    </location>
</feature>
<feature type="region of interest" description="Disordered" evidence="2">
    <location>
        <begin position="1293"/>
        <end position="1312"/>
    </location>
</feature>
<sequence>MDTIYSEAMEEKELTLPTQRRSSILKVPRSPLRDLRSGNEIIQDIGATKGRKSSRRVSFAETIKVFQRSPDSNSEEQPEDLGKTAEEGENIPLSQKERPEDMLCEISGMDTLLNAPIQAPLQQTEGPTGGSAYGDRPADDRTVVFADENQMDLTASHTVMISQGLLERTEESKKIDTKSFLASLKDNTTGSERSESCGFSPNPNEAADEYVLQVEPNLPSDKKFNFSDLLSRLRPGQPTNAPGNGPDTENTLTSLPSGDPGSDVCLLGQEDGSYRTRLFSEQDDGMDMTQHHTAVIQTFGPPGSEALLKPGECRGGTFGGPEDFMDLTVNQTGPIFSFGHEPSDRENWGSEVPVGLTSNPGVCGILPQDPSPEDLTEMDITRSHTVVIDNHTMPQATGGPAPTWPSTAFPGAWAIFDASPKEASENPVSFSAGAVSKNPLGSGQSYPKMPPKTEQAVPASSGPIQKPLPLGGRLAVSSLDAAEEMERTKSHTVAISLQDVEEATSQKAGSQTEAPLDARDLEKEEALEDPGAGIPSRRPPSSDATGRDDVEVTTSQTLDINSRVLKPALKGSSRGPEQLRKSLALSSSTSSSARGFAFLEAQQNLGRPKSHPTVTDLGTGPALPKGDDTVPPSKICKPLSGLPNRALVTPDSLDKDFTQSQAGPIKQDGFGLDFRQAQPTANSEKTISTVPEHSSWPKKMPSKRASIAKPPATEKTQEFSEGDMELTRCHTTSVEGKNVLGGQRAIRTNPPGLVDKTVVFADDLDDLELTRSHTVNIDLNRLEKTAIPDKSTSEVGGKTGLAEPKAASTGSDKTIFFLEDDQGDMEITKGLTVTLGGRSFLLGEPQESGSLPLAAEKTVVFSDDLDDLELTRSHTVNIDFKTLEKMTIPDKSMAEVFRRPGLPEPVVLIPGSDKTIFFSEDDEDDMDITQRHSDPVDGKNFVLSEWQETGMLPLPTEKTVVFSDDLDDLELTRSHTVNIDFKILEKTVIPDKSASELVRRTGLAEPVVLSSGSDGTVFFSEDDEGDMEITKGHTIMGDGKIILTGEQQESGMLTVPAEKTVVFADHLDDLELTRSHTVKIDYQNLEKTVIPDKSMAEVVRGKGLAQPKAMSTGSDQTIFFSGDGESDMEITQRHTDPVSGKSVLLGKQQESGILTAPAEKTVVFADDLNDLELTRSHTVNIDFKILERTTIPDKSTAEVDRTGLTEPEMASTGSDKTIFFSGDGEGDMEITQRHTDTVSDKSSLPGEQQGSGIPTAPAEKTVVFADDPDDLELTRSHTVNIDFKIPERTTVPERSTAEVGRAGSAQPKMMSASSDKTIFFSGDGESDMEITQRHTDTVGGKSVLLGKQQESGKLTVPAEKTVVFSDNLDDLELTRSHTVNIDFKIPERSMIPDKSTAEVDRRAGLAEPRVASALSDKTVFLSGVGSDAVGITRRHSVLPGERRVSGVVPAPAEEAVVFSANLDGLEPTSSHPADPGYETLEKMRIQDKCSSEGNWRKSLTGPKTEPPPDDSPRKCHTLALGQDLEKVVKPKSKRVSFKLPEGRSENLPAKAGESQGKETPEDDVFFTSPPPPGLEEKRHDVSGPKASKPPGPENGNPKGPVGERPVAACENESQMFRAAQEPDSLGERKGKENVPAHGGDSAGGDSQTKSDPPTQMDPIPSSASQLPEPAVPSETSGITNIKVQLRKMKRKSEVISPPQTDPKSNVPEQSSTAAQQADDYVPAAKSRDHPSTSSKTSPGDRPPSKGKTDPRDADPPGAGSASAQPVLKEKSKVGRHSLWVFLPKLPNRRNCSVTGVEGPEERPEVLYDQQFLDSQPSTSQAGNFAFFDAQTKLSPTGYISEEFLPGAPEETDSLEAWEEMGLRESPSRHDAVQEASSSHKRSRPLEDADKHLDKKVRKTRSSSVGAAEQSHQAEDQKGKSSPGHLAKSLSRTPASCSSSLDSTKAEGSSMDFSMQRSSHMESQFSRDSMCEESLKEKLKDGRITVGEFFTLLQVHILIQKPRQSKLPGNYALNAPSSPEDLFMSQYVYRPKIQVYEEDCQALRQTIEELKLCTKSQDKLLVDVNRSLWEVMRGCSDEELKTFGEDLNKMKSRFTKKSKLLAHQRKVALYSKLVQSSQLQWEKLQSGMERTDSMLEEADSCLAVLQIETEILEQCEEDASPDSDSDMEWKCGMRAVKQELESLQSQEEELLRTVADLKREKQQALSTMSLWQEETKRAEKWISKLTFSEWEIKEWNNQQASFTFLYDSLDLTFTFGEPVGNSLFNDKPCRTVIDVNFESQLDVDRVPPSTLLVHRLIFQFIEEQGSWKEAYPTQLQIPKMLHDFSLVVSRCRLLGDEIEFLSRWGPKYSLIKIAVNGNEVKLLFSSTASFAKFELTMSLSASYPMVPLPFTFQNRIGKISQDDVAAVLSRVPLGSNYLKTAVQLIHRDLLQGPPKGPLSPGEAPQ</sequence>
<dbReference type="STRING" id="9258.ENSOANP00000014709"/>
<dbReference type="Ensembl" id="ENSOANT00000014712.3">
    <property type="protein sequence ID" value="ENSOANP00000014709.3"/>
    <property type="gene ID" value="ENSOANG00000009241.3"/>
</dbReference>
<feature type="compositionally biased region" description="Polar residues" evidence="2">
    <location>
        <begin position="679"/>
        <end position="692"/>
    </location>
</feature>
<feature type="region of interest" description="Disordered" evidence="2">
    <location>
        <begin position="434"/>
        <end position="471"/>
    </location>
</feature>
<dbReference type="Pfam" id="PF18210">
    <property type="entry name" value="Knl1_RWD_C"/>
    <property type="match status" value="1"/>
</dbReference>
<feature type="region of interest" description="Disordered" evidence="2">
    <location>
        <begin position="1490"/>
        <end position="1769"/>
    </location>
</feature>
<dbReference type="OMA" id="EITKCHA"/>
<dbReference type="Proteomes" id="UP000002279">
    <property type="component" value="Unplaced"/>
</dbReference>
<feature type="compositionally biased region" description="Basic and acidic residues" evidence="2">
    <location>
        <begin position="1861"/>
        <end position="1872"/>
    </location>
</feature>
<proteinExistence type="predicted"/>
<feature type="compositionally biased region" description="Polar residues" evidence="2">
    <location>
        <begin position="1240"/>
        <end position="1252"/>
    </location>
</feature>
<feature type="compositionally biased region" description="Polar residues" evidence="2">
    <location>
        <begin position="237"/>
        <end position="256"/>
    </location>
</feature>
<keyword evidence="1" id="KW-0175">Coiled coil</keyword>
<reference evidence="4" key="1">
    <citation type="submission" date="2025-08" db="UniProtKB">
        <authorList>
            <consortium name="Ensembl"/>
        </authorList>
    </citation>
    <scope>IDENTIFICATION</scope>
    <source>
        <strain evidence="4">Glennie</strain>
    </source>
</reference>
<feature type="region of interest" description="Disordered" evidence="2">
    <location>
        <begin position="500"/>
        <end position="519"/>
    </location>
</feature>